<accession>A0A1H7QSQ1</accession>
<dbReference type="AlphaFoldDB" id="A0A1H7QSQ1"/>
<name>A0A1H7QSQ1_9PROT</name>
<dbReference type="Proteomes" id="UP000198620">
    <property type="component" value="Unassembled WGS sequence"/>
</dbReference>
<sequence>MVFHFSAGVWLKYPGAFEETGERIHHYGTLLVHEDLGGSQYISAQ</sequence>
<reference evidence="1 2" key="1">
    <citation type="submission" date="2016-10" db="EMBL/GenBank/DDBJ databases">
        <authorList>
            <person name="de Groot N.N."/>
        </authorList>
    </citation>
    <scope>NUCLEOTIDE SEQUENCE [LARGE SCALE GENOMIC DNA]</scope>
    <source>
        <strain evidence="1 2">Nv1</strain>
    </source>
</reference>
<organism evidence="1 2">
    <name type="scientific">Nitrosovibrio tenuis</name>
    <dbReference type="NCBI Taxonomy" id="1233"/>
    <lineage>
        <taxon>Bacteria</taxon>
        <taxon>Pseudomonadati</taxon>
        <taxon>Pseudomonadota</taxon>
        <taxon>Betaproteobacteria</taxon>
        <taxon>Nitrosomonadales</taxon>
        <taxon>Nitrosomonadaceae</taxon>
        <taxon>Nitrosovibrio</taxon>
    </lineage>
</organism>
<evidence type="ECO:0000313" key="1">
    <source>
        <dbReference type="EMBL" id="SEL50909.1"/>
    </source>
</evidence>
<protein>
    <submittedName>
        <fullName evidence="1">Uncharacterized protein</fullName>
    </submittedName>
</protein>
<proteinExistence type="predicted"/>
<evidence type="ECO:0000313" key="2">
    <source>
        <dbReference type="Proteomes" id="UP000198620"/>
    </source>
</evidence>
<dbReference type="EMBL" id="FOBH01000013">
    <property type="protein sequence ID" value="SEL50909.1"/>
    <property type="molecule type" value="Genomic_DNA"/>
</dbReference>
<gene>
    <name evidence="1" type="ORF">SAMN05216387_11336</name>
</gene>
<keyword evidence="2" id="KW-1185">Reference proteome</keyword>